<dbReference type="Pfam" id="PF00551">
    <property type="entry name" value="Formyl_trans_N"/>
    <property type="match status" value="1"/>
</dbReference>
<dbReference type="eggNOG" id="COG0299">
    <property type="taxonomic scope" value="Bacteria"/>
</dbReference>
<feature type="binding site" evidence="6">
    <location>
        <position position="102"/>
    </location>
    <ligand>
        <name>(6R)-10-formyltetrahydrofolate</name>
        <dbReference type="ChEBI" id="CHEBI:195366"/>
    </ligand>
</feature>
<evidence type="ECO:0000259" key="7">
    <source>
        <dbReference type="Pfam" id="PF00551"/>
    </source>
</evidence>
<dbReference type="OrthoDB" id="9806170at2"/>
<dbReference type="PANTHER" id="PTHR43369">
    <property type="entry name" value="PHOSPHORIBOSYLGLYCINAMIDE FORMYLTRANSFERASE"/>
    <property type="match status" value="1"/>
</dbReference>
<comment type="function">
    <text evidence="6">Catalyzes the transfer of a formyl group from 10-formyltetrahydrofolate to 5-phospho-ribosyl-glycinamide (GAR), producing 5-phospho-ribosyl-N-formylglycinamide (FGAR) and tetrahydrofolate.</text>
</comment>
<gene>
    <name evidence="6" type="primary">purN</name>
    <name evidence="8" type="ORF">M23134_06592</name>
</gene>
<comment type="caution">
    <text evidence="8">The sequence shown here is derived from an EMBL/GenBank/DDBJ whole genome shotgun (WGS) entry which is preliminary data.</text>
</comment>
<evidence type="ECO:0000256" key="5">
    <source>
        <dbReference type="ARBA" id="ARBA00047664"/>
    </source>
</evidence>
<dbReference type="InterPro" id="IPR004607">
    <property type="entry name" value="GART"/>
</dbReference>
<feature type="site" description="Raises pKa of active site His" evidence="6">
    <location>
        <position position="145"/>
    </location>
</feature>
<dbReference type="InterPro" id="IPR001555">
    <property type="entry name" value="GART_AS"/>
</dbReference>
<dbReference type="UniPathway" id="UPA00074">
    <property type="reaction ID" value="UER00126"/>
</dbReference>
<feature type="binding site" evidence="6">
    <location>
        <begin position="12"/>
        <end position="14"/>
    </location>
    <ligand>
        <name>N(1)-(5-phospho-beta-D-ribosyl)glycinamide</name>
        <dbReference type="ChEBI" id="CHEBI:143788"/>
    </ligand>
</feature>
<evidence type="ECO:0000256" key="6">
    <source>
        <dbReference type="HAMAP-Rule" id="MF_01930"/>
    </source>
</evidence>
<dbReference type="InterPro" id="IPR002376">
    <property type="entry name" value="Formyl_transf_N"/>
</dbReference>
<dbReference type="EC" id="2.1.2.2" evidence="6"/>
<dbReference type="GO" id="GO:0005829">
    <property type="term" value="C:cytosol"/>
    <property type="evidence" value="ECO:0007669"/>
    <property type="project" value="TreeGrafter"/>
</dbReference>
<dbReference type="PROSITE" id="PS00373">
    <property type="entry name" value="GART"/>
    <property type="match status" value="1"/>
</dbReference>
<dbReference type="SUPFAM" id="SSF53328">
    <property type="entry name" value="Formyltransferase"/>
    <property type="match status" value="1"/>
</dbReference>
<dbReference type="AlphaFoldDB" id="A1ZQX7"/>
<proteinExistence type="inferred from homology"/>
<dbReference type="GO" id="GO:0004644">
    <property type="term" value="F:phosphoribosylglycinamide formyltransferase activity"/>
    <property type="evidence" value="ECO:0007669"/>
    <property type="project" value="UniProtKB-UniRule"/>
</dbReference>
<evidence type="ECO:0000313" key="8">
    <source>
        <dbReference type="EMBL" id="EAY27282.1"/>
    </source>
</evidence>
<dbReference type="Proteomes" id="UP000004095">
    <property type="component" value="Unassembled WGS sequence"/>
</dbReference>
<feature type="binding site" evidence="6">
    <location>
        <position position="58"/>
    </location>
    <ligand>
        <name>(6R)-10-formyltetrahydrofolate</name>
        <dbReference type="ChEBI" id="CHEBI:195366"/>
    </ligand>
</feature>
<evidence type="ECO:0000256" key="1">
    <source>
        <dbReference type="ARBA" id="ARBA00005054"/>
    </source>
</evidence>
<dbReference type="GO" id="GO:0006189">
    <property type="term" value="P:'de novo' IMP biosynthetic process"/>
    <property type="evidence" value="ECO:0007669"/>
    <property type="project" value="UniProtKB-UniRule"/>
</dbReference>
<sequence>MKNIAIFASGTGSNAQKIIEHFEDSSLAKVSLVVSNKPQAKVLDKAQSFGVPTQVINRQSFYQSNEVVDLLKQHQIDLIVLAGFLWLVPQNLIEVFPQRVINIHPALLPKHGGKGMYGMKVHQAVVANKETKTGITIHYVNEHYDEGKAIFQKSCPVAPEDTPEVVAKKVQLLEHEHFPKVVEELVKNLQI</sequence>
<evidence type="ECO:0000256" key="3">
    <source>
        <dbReference type="ARBA" id="ARBA00022755"/>
    </source>
</evidence>
<keyword evidence="2 6" id="KW-0808">Transferase</keyword>
<name>A1ZQX7_MICM2</name>
<organism evidence="8 9">
    <name type="scientific">Microscilla marina ATCC 23134</name>
    <dbReference type="NCBI Taxonomy" id="313606"/>
    <lineage>
        <taxon>Bacteria</taxon>
        <taxon>Pseudomonadati</taxon>
        <taxon>Bacteroidota</taxon>
        <taxon>Cytophagia</taxon>
        <taxon>Cytophagales</taxon>
        <taxon>Microscillaceae</taxon>
        <taxon>Microscilla</taxon>
    </lineage>
</organism>
<feature type="domain" description="Formyl transferase N-terminal" evidence="7">
    <location>
        <begin position="2"/>
        <end position="182"/>
    </location>
</feature>
<evidence type="ECO:0000256" key="4">
    <source>
        <dbReference type="ARBA" id="ARBA00038440"/>
    </source>
</evidence>
<dbReference type="EMBL" id="AAWS01000025">
    <property type="protein sequence ID" value="EAY27282.1"/>
    <property type="molecule type" value="Genomic_DNA"/>
</dbReference>
<dbReference type="CDD" id="cd08645">
    <property type="entry name" value="FMT_core_GART"/>
    <property type="match status" value="1"/>
</dbReference>
<keyword evidence="9" id="KW-1185">Reference proteome</keyword>
<dbReference type="PANTHER" id="PTHR43369:SF2">
    <property type="entry name" value="PHOSPHORIBOSYLGLYCINAMIDE FORMYLTRANSFERASE"/>
    <property type="match status" value="1"/>
</dbReference>
<keyword evidence="3 6" id="KW-0658">Purine biosynthesis</keyword>
<comment type="caution">
    <text evidence="6">Lacks conserved residue(s) required for the propagation of feature annotation.</text>
</comment>
<comment type="catalytic activity">
    <reaction evidence="5 6">
        <text>N(1)-(5-phospho-beta-D-ribosyl)glycinamide + (6R)-10-formyltetrahydrofolate = N(2)-formyl-N(1)-(5-phospho-beta-D-ribosyl)glycinamide + (6S)-5,6,7,8-tetrahydrofolate + H(+)</text>
        <dbReference type="Rhea" id="RHEA:15053"/>
        <dbReference type="ChEBI" id="CHEBI:15378"/>
        <dbReference type="ChEBI" id="CHEBI:57453"/>
        <dbReference type="ChEBI" id="CHEBI:143788"/>
        <dbReference type="ChEBI" id="CHEBI:147286"/>
        <dbReference type="ChEBI" id="CHEBI:195366"/>
        <dbReference type="EC" id="2.1.2.2"/>
    </reaction>
</comment>
<comment type="pathway">
    <text evidence="1 6">Purine metabolism; IMP biosynthesis via de novo pathway; N(2)-formyl-N(1)-(5-phospho-D-ribosyl)glycinamide from N(1)-(5-phospho-D-ribosyl)glycinamide (10-formyl THF route): step 1/1.</text>
</comment>
<feature type="active site" description="Proton donor" evidence="6">
    <location>
        <position position="104"/>
    </location>
</feature>
<dbReference type="NCBIfam" id="TIGR00639">
    <property type="entry name" value="PurN"/>
    <property type="match status" value="1"/>
</dbReference>
<accession>A1ZQX7</accession>
<reference evidence="8 9" key="1">
    <citation type="submission" date="2007-01" db="EMBL/GenBank/DDBJ databases">
        <authorList>
            <person name="Haygood M."/>
            <person name="Podell S."/>
            <person name="Anderson C."/>
            <person name="Hopkinson B."/>
            <person name="Roe K."/>
            <person name="Barbeau K."/>
            <person name="Gaasterland T."/>
            <person name="Ferriera S."/>
            <person name="Johnson J."/>
            <person name="Kravitz S."/>
            <person name="Beeson K."/>
            <person name="Sutton G."/>
            <person name="Rogers Y.-H."/>
            <person name="Friedman R."/>
            <person name="Frazier M."/>
            <person name="Venter J.C."/>
        </authorList>
    </citation>
    <scope>NUCLEOTIDE SEQUENCE [LARGE SCALE GENOMIC DNA]</scope>
    <source>
        <strain evidence="8 9">ATCC 23134</strain>
    </source>
</reference>
<dbReference type="InterPro" id="IPR036477">
    <property type="entry name" value="Formyl_transf_N_sf"/>
</dbReference>
<dbReference type="RefSeq" id="WP_002699977.1">
    <property type="nucleotide sequence ID" value="NZ_AAWS01000025.1"/>
</dbReference>
<protein>
    <recommendedName>
        <fullName evidence="6">Phosphoribosylglycinamide formyltransferase</fullName>
        <ecNumber evidence="6">2.1.2.2</ecNumber>
    </recommendedName>
    <alternativeName>
        <fullName evidence="6">5'-phosphoribosylglycinamide transformylase</fullName>
    </alternativeName>
    <alternativeName>
        <fullName evidence="6">GAR transformylase</fullName>
        <shortName evidence="6">GART</shortName>
    </alternativeName>
</protein>
<evidence type="ECO:0000256" key="2">
    <source>
        <dbReference type="ARBA" id="ARBA00022679"/>
    </source>
</evidence>
<evidence type="ECO:0000313" key="9">
    <source>
        <dbReference type="Proteomes" id="UP000004095"/>
    </source>
</evidence>
<dbReference type="HAMAP" id="MF_01930">
    <property type="entry name" value="PurN"/>
    <property type="match status" value="1"/>
</dbReference>
<comment type="similarity">
    <text evidence="4 6">Belongs to the GART family.</text>
</comment>
<dbReference type="Gene3D" id="3.40.50.170">
    <property type="entry name" value="Formyl transferase, N-terminal domain"/>
    <property type="match status" value="1"/>
</dbReference>